<reference evidence="3 4" key="1">
    <citation type="submission" date="2014-06" db="EMBL/GenBank/DDBJ databases">
        <authorList>
            <person name="Le Roux F."/>
        </authorList>
    </citation>
    <scope>NUCLEOTIDE SEQUENCE [LARGE SCALE GENOMIC DNA]</scope>
    <source>
        <strain evidence="3 4">J5-4</strain>
    </source>
</reference>
<dbReference type="InterPro" id="IPR032750">
    <property type="entry name" value="TnsD_C"/>
</dbReference>
<feature type="domain" description="Transposon Tn7 transposition protein TnsD C-terminal" evidence="2">
    <location>
        <begin position="230"/>
        <end position="530"/>
    </location>
</feature>
<accession>A0ABP1X0R6</accession>
<gene>
    <name evidence="3" type="ORF">VCR4J5_780205</name>
</gene>
<evidence type="ECO:0000259" key="1">
    <source>
        <dbReference type="Pfam" id="PF06527"/>
    </source>
</evidence>
<dbReference type="EMBL" id="CCJX01000166">
    <property type="protein sequence ID" value="CDT68257.1"/>
    <property type="molecule type" value="Genomic_DNA"/>
</dbReference>
<name>A0ABP1X0R6_9VIBR</name>
<evidence type="ECO:0000313" key="3">
    <source>
        <dbReference type="EMBL" id="CDT68257.1"/>
    </source>
</evidence>
<dbReference type="Pfam" id="PF06527">
    <property type="entry name" value="TniQ"/>
    <property type="match status" value="1"/>
</dbReference>
<keyword evidence="4" id="KW-1185">Reference proteome</keyword>
<dbReference type="Pfam" id="PF15978">
    <property type="entry name" value="TnsD"/>
    <property type="match status" value="1"/>
</dbReference>
<protein>
    <recommendedName>
        <fullName evidence="5">TniQ protein</fullName>
    </recommendedName>
</protein>
<proteinExistence type="predicted"/>
<evidence type="ECO:0000259" key="2">
    <source>
        <dbReference type="Pfam" id="PF15978"/>
    </source>
</evidence>
<feature type="domain" description="TniQ" evidence="1">
    <location>
        <begin position="13"/>
        <end position="163"/>
    </location>
</feature>
<comment type="caution">
    <text evidence="3">The sequence shown here is derived from an EMBL/GenBank/DDBJ whole genome shotgun (WGS) entry which is preliminary data.</text>
</comment>
<organism evidence="3 4">
    <name type="scientific">Vibrio crassostreae</name>
    <dbReference type="NCBI Taxonomy" id="246167"/>
    <lineage>
        <taxon>Bacteria</taxon>
        <taxon>Pseudomonadati</taxon>
        <taxon>Pseudomonadota</taxon>
        <taxon>Gammaproteobacteria</taxon>
        <taxon>Vibrionales</taxon>
        <taxon>Vibrionaceae</taxon>
        <taxon>Vibrio</taxon>
    </lineage>
</organism>
<evidence type="ECO:0008006" key="5">
    <source>
        <dbReference type="Google" id="ProtNLM"/>
    </source>
</evidence>
<evidence type="ECO:0000313" key="4">
    <source>
        <dbReference type="Proteomes" id="UP000049077"/>
    </source>
</evidence>
<sequence>MLLVLFQSDLAMHFKIIEGESVFSLAARHHVASPYNSLREKNRALFGRPDIKLNPQLPCSLSIISLKTSIPIHYLLNHGTIYPLISATLNHEKDKNALNQAMLSNCGTSVMALSRLVSCRLKLGNTIKYCPECLTEDESQYGCGIWHTNHQLAGVTVCPKHATWLLNISLDATGLNKRIEPPPSQFVGFKPSPEPPPIAATKLSQYLSDLNSLAQDDSMLALSAPHMAWLGEGHYLTSEKHIRLVKLSREFNHYWSALFKLGVLPNQLSNISYVRNLVKPDKNMHYIKHALLGMLFTDSPKEYYSKHAACKLAPDPAQSNAPLTEDADKVVTLLKKESSLRSVAKATGYSVGCLAALAQRNGITVNHRFKRLSNSLVDRIIRLAFRGLHRRDIAKLCDVSVGTVEQKINSISGLVTWRKRLWFCKKRYQCRQDLKSIICQNPALTRTEIKHLSSCYIWLFRYDKDWLSQHLPKRVAPTFHPSIDWDQVDKKLAKQIRQQVKSARSISHVERQVDSQHSLMKNRKRLPLSIRQAEKIVTKSKN</sequence>
<dbReference type="Proteomes" id="UP000049077">
    <property type="component" value="Unassembled WGS sequence"/>
</dbReference>
<dbReference type="InterPro" id="IPR009492">
    <property type="entry name" value="TniQ"/>
</dbReference>